<dbReference type="PANTHER" id="PTHR30055:SF234">
    <property type="entry name" value="HTH-TYPE TRANSCRIPTIONAL REGULATOR BETI"/>
    <property type="match status" value="1"/>
</dbReference>
<dbReference type="InterPro" id="IPR036271">
    <property type="entry name" value="Tet_transcr_reg_TetR-rel_C_sf"/>
</dbReference>
<keyword evidence="7" id="KW-1185">Reference proteome</keyword>
<dbReference type="Proteomes" id="UP001247307">
    <property type="component" value="Unassembled WGS sequence"/>
</dbReference>
<gene>
    <name evidence="6" type="ORF">J2S35_000310</name>
</gene>
<name>A0AAE4C7E6_9MICC</name>
<keyword evidence="2 4" id="KW-0238">DNA-binding</keyword>
<dbReference type="AlphaFoldDB" id="A0AAE4C7E6"/>
<accession>A0AAE4C7E6</accession>
<dbReference type="GO" id="GO:0003700">
    <property type="term" value="F:DNA-binding transcription factor activity"/>
    <property type="evidence" value="ECO:0007669"/>
    <property type="project" value="TreeGrafter"/>
</dbReference>
<dbReference type="PANTHER" id="PTHR30055">
    <property type="entry name" value="HTH-TYPE TRANSCRIPTIONAL REGULATOR RUTR"/>
    <property type="match status" value="1"/>
</dbReference>
<dbReference type="InterPro" id="IPR050109">
    <property type="entry name" value="HTH-type_TetR-like_transc_reg"/>
</dbReference>
<evidence type="ECO:0000256" key="3">
    <source>
        <dbReference type="ARBA" id="ARBA00023163"/>
    </source>
</evidence>
<dbReference type="SUPFAM" id="SSF46689">
    <property type="entry name" value="Homeodomain-like"/>
    <property type="match status" value="1"/>
</dbReference>
<dbReference type="InterPro" id="IPR001647">
    <property type="entry name" value="HTH_TetR"/>
</dbReference>
<dbReference type="EMBL" id="JAVDUI010000001">
    <property type="protein sequence ID" value="MDR6891370.1"/>
    <property type="molecule type" value="Genomic_DNA"/>
</dbReference>
<reference evidence="6" key="1">
    <citation type="submission" date="2023-07" db="EMBL/GenBank/DDBJ databases">
        <title>Sequencing the genomes of 1000 actinobacteria strains.</title>
        <authorList>
            <person name="Klenk H.-P."/>
        </authorList>
    </citation>
    <scope>NUCLEOTIDE SEQUENCE</scope>
    <source>
        <strain evidence="6">DSM 13988</strain>
    </source>
</reference>
<sequence length="164" mass="17219">MAKIIKESGMSAGAIYTYFETKEQLQIDVAVGIVDAKIGALDELSAAGDTSPGAVIRRFLEAMLKDMPDPGLVVQVWGEAAVEPDVRAMAGQVMGALTERLGRMVAEWLVAQRGVPEAEAHVRGQAVAPALLGLCQGFILRRGLLGDDAAGAYLDAVDALLDAL</sequence>
<evidence type="ECO:0000313" key="6">
    <source>
        <dbReference type="EMBL" id="MDR6891370.1"/>
    </source>
</evidence>
<dbReference type="SUPFAM" id="SSF48498">
    <property type="entry name" value="Tetracyclin repressor-like, C-terminal domain"/>
    <property type="match status" value="1"/>
</dbReference>
<dbReference type="PROSITE" id="PS50977">
    <property type="entry name" value="HTH_TETR_2"/>
    <property type="match status" value="1"/>
</dbReference>
<dbReference type="Pfam" id="PF00440">
    <property type="entry name" value="TetR_N"/>
    <property type="match status" value="1"/>
</dbReference>
<dbReference type="Gene3D" id="1.10.357.10">
    <property type="entry name" value="Tetracycline Repressor, domain 2"/>
    <property type="match status" value="1"/>
</dbReference>
<protein>
    <submittedName>
        <fullName evidence="6">AcrR family transcriptional regulator</fullName>
    </submittedName>
</protein>
<evidence type="ECO:0000313" key="7">
    <source>
        <dbReference type="Proteomes" id="UP001247307"/>
    </source>
</evidence>
<evidence type="ECO:0000256" key="1">
    <source>
        <dbReference type="ARBA" id="ARBA00023015"/>
    </source>
</evidence>
<evidence type="ECO:0000256" key="4">
    <source>
        <dbReference type="PROSITE-ProRule" id="PRU00335"/>
    </source>
</evidence>
<keyword evidence="3" id="KW-0804">Transcription</keyword>
<organism evidence="6 7">
    <name type="scientific">Falsarthrobacter nasiphocae</name>
    <dbReference type="NCBI Taxonomy" id="189863"/>
    <lineage>
        <taxon>Bacteria</taxon>
        <taxon>Bacillati</taxon>
        <taxon>Actinomycetota</taxon>
        <taxon>Actinomycetes</taxon>
        <taxon>Micrococcales</taxon>
        <taxon>Micrococcaceae</taxon>
        <taxon>Falsarthrobacter</taxon>
    </lineage>
</organism>
<dbReference type="InterPro" id="IPR009057">
    <property type="entry name" value="Homeodomain-like_sf"/>
</dbReference>
<evidence type="ECO:0000256" key="2">
    <source>
        <dbReference type="ARBA" id="ARBA00023125"/>
    </source>
</evidence>
<evidence type="ECO:0000259" key="5">
    <source>
        <dbReference type="PROSITE" id="PS50977"/>
    </source>
</evidence>
<comment type="caution">
    <text evidence="4">Lacks conserved residue(s) required for the propagation of feature annotation.</text>
</comment>
<comment type="caution">
    <text evidence="6">The sequence shown here is derived from an EMBL/GenBank/DDBJ whole genome shotgun (WGS) entry which is preliminary data.</text>
</comment>
<keyword evidence="1" id="KW-0805">Transcription regulation</keyword>
<dbReference type="GO" id="GO:0000976">
    <property type="term" value="F:transcription cis-regulatory region binding"/>
    <property type="evidence" value="ECO:0007669"/>
    <property type="project" value="TreeGrafter"/>
</dbReference>
<proteinExistence type="predicted"/>
<feature type="domain" description="HTH tetR-type" evidence="5">
    <location>
        <begin position="1"/>
        <end position="37"/>
    </location>
</feature>